<feature type="domain" description="HTH marR-type" evidence="1">
    <location>
        <begin position="1"/>
        <end position="137"/>
    </location>
</feature>
<dbReference type="SUPFAM" id="SSF46785">
    <property type="entry name" value="Winged helix' DNA-binding domain"/>
    <property type="match status" value="1"/>
</dbReference>
<protein>
    <submittedName>
        <fullName evidence="2">Transcriptional regulator, TrmB</fullName>
    </submittedName>
</protein>
<sequence length="148" mass="16056">MTRDQDDTSALYRTYLAAVVAYHQAAGARLGLGATDYQAHNLLALEGAMTTGELARLLGLSPSATTRVVDRLVERGLAEREVDAEDRRRSVVVPTSARPAGLDDQLAQVRELVAPAFAGLDARGQEVLRDYFARATDGFREATRRLAV</sequence>
<proteinExistence type="predicted"/>
<name>C5C4W9_BEUC1</name>
<dbReference type="InterPro" id="IPR036390">
    <property type="entry name" value="WH_DNA-bd_sf"/>
</dbReference>
<accession>C5C4W9</accession>
<dbReference type="Pfam" id="PF12802">
    <property type="entry name" value="MarR_2"/>
    <property type="match status" value="1"/>
</dbReference>
<dbReference type="AlphaFoldDB" id="C5C4W9"/>
<evidence type="ECO:0000313" key="2">
    <source>
        <dbReference type="EMBL" id="ACQ80097.1"/>
    </source>
</evidence>
<dbReference type="InterPro" id="IPR039422">
    <property type="entry name" value="MarR/SlyA-like"/>
</dbReference>
<organism evidence="2 3">
    <name type="scientific">Beutenbergia cavernae (strain ATCC BAA-8 / DSM 12333 / CCUG 43141 / JCM 11478 / NBRC 16432 / NCIMB 13614 / HKI 0122)</name>
    <dbReference type="NCBI Taxonomy" id="471853"/>
    <lineage>
        <taxon>Bacteria</taxon>
        <taxon>Bacillati</taxon>
        <taxon>Actinomycetota</taxon>
        <taxon>Actinomycetes</taxon>
        <taxon>Micrococcales</taxon>
        <taxon>Beutenbergiaceae</taxon>
        <taxon>Beutenbergia</taxon>
    </lineage>
</organism>
<dbReference type="OrthoDB" id="5195026at2"/>
<dbReference type="PANTHER" id="PTHR33164">
    <property type="entry name" value="TRANSCRIPTIONAL REGULATOR, MARR FAMILY"/>
    <property type="match status" value="1"/>
</dbReference>
<dbReference type="Gene3D" id="1.10.10.10">
    <property type="entry name" value="Winged helix-like DNA-binding domain superfamily/Winged helix DNA-binding domain"/>
    <property type="match status" value="1"/>
</dbReference>
<dbReference type="STRING" id="471853.Bcav_1841"/>
<evidence type="ECO:0000259" key="1">
    <source>
        <dbReference type="PROSITE" id="PS50995"/>
    </source>
</evidence>
<reference evidence="2 3" key="1">
    <citation type="journal article" date="2009" name="Stand. Genomic Sci.">
        <title>Complete genome sequence of Beutenbergia cavernae type strain (HKI 0122).</title>
        <authorList>
            <person name="Land M."/>
            <person name="Pukall R."/>
            <person name="Abt B."/>
            <person name="Goker M."/>
            <person name="Rohde M."/>
            <person name="Glavina Del Rio T."/>
            <person name="Tice H."/>
            <person name="Copeland A."/>
            <person name="Cheng J.F."/>
            <person name="Lucas S."/>
            <person name="Chen F."/>
            <person name="Nolan M."/>
            <person name="Bruce D."/>
            <person name="Goodwin L."/>
            <person name="Pitluck S."/>
            <person name="Ivanova N."/>
            <person name="Mavromatis K."/>
            <person name="Ovchinnikova G."/>
            <person name="Pati A."/>
            <person name="Chen A."/>
            <person name="Palaniappan K."/>
            <person name="Hauser L."/>
            <person name="Chang Y.J."/>
            <person name="Jefferies C.C."/>
            <person name="Saunders E."/>
            <person name="Brettin T."/>
            <person name="Detter J.C."/>
            <person name="Han C."/>
            <person name="Chain P."/>
            <person name="Bristow J."/>
            <person name="Eisen J.A."/>
            <person name="Markowitz V."/>
            <person name="Hugenholtz P."/>
            <person name="Kyrpides N.C."/>
            <person name="Klenk H.P."/>
            <person name="Lapidus A."/>
        </authorList>
    </citation>
    <scope>NUCLEOTIDE SEQUENCE [LARGE SCALE GENOMIC DNA]</scope>
    <source>
        <strain evidence="3">ATCC BAA-8 / DSM 12333 / NBRC 16432</strain>
    </source>
</reference>
<dbReference type="PANTHER" id="PTHR33164:SF43">
    <property type="entry name" value="HTH-TYPE TRANSCRIPTIONAL REPRESSOR YETL"/>
    <property type="match status" value="1"/>
</dbReference>
<dbReference type="KEGG" id="bcv:Bcav_1841"/>
<dbReference type="GO" id="GO:0006950">
    <property type="term" value="P:response to stress"/>
    <property type="evidence" value="ECO:0007669"/>
    <property type="project" value="TreeGrafter"/>
</dbReference>
<dbReference type="eggNOG" id="COG1846">
    <property type="taxonomic scope" value="Bacteria"/>
</dbReference>
<evidence type="ECO:0000313" key="3">
    <source>
        <dbReference type="Proteomes" id="UP000007962"/>
    </source>
</evidence>
<dbReference type="Proteomes" id="UP000007962">
    <property type="component" value="Chromosome"/>
</dbReference>
<dbReference type="EMBL" id="CP001618">
    <property type="protein sequence ID" value="ACQ80097.1"/>
    <property type="molecule type" value="Genomic_DNA"/>
</dbReference>
<dbReference type="InterPro" id="IPR000835">
    <property type="entry name" value="HTH_MarR-typ"/>
</dbReference>
<gene>
    <name evidence="2" type="ordered locus">Bcav_1841</name>
</gene>
<dbReference type="InterPro" id="IPR036388">
    <property type="entry name" value="WH-like_DNA-bd_sf"/>
</dbReference>
<keyword evidence="3" id="KW-1185">Reference proteome</keyword>
<dbReference type="PROSITE" id="PS50995">
    <property type="entry name" value="HTH_MARR_2"/>
    <property type="match status" value="1"/>
</dbReference>
<dbReference type="HOGENOM" id="CLU_083287_2_5_11"/>
<dbReference type="SMART" id="SM00347">
    <property type="entry name" value="HTH_MARR"/>
    <property type="match status" value="1"/>
</dbReference>
<dbReference type="GO" id="GO:0003700">
    <property type="term" value="F:DNA-binding transcription factor activity"/>
    <property type="evidence" value="ECO:0007669"/>
    <property type="project" value="InterPro"/>
</dbReference>
<dbReference type="RefSeq" id="WP_015882337.1">
    <property type="nucleotide sequence ID" value="NC_012669.1"/>
</dbReference>